<organism evidence="3 4">
    <name type="scientific">Planomonospora venezuelensis</name>
    <dbReference type="NCBI Taxonomy" id="1999"/>
    <lineage>
        <taxon>Bacteria</taxon>
        <taxon>Bacillati</taxon>
        <taxon>Actinomycetota</taxon>
        <taxon>Actinomycetes</taxon>
        <taxon>Streptosporangiales</taxon>
        <taxon>Streptosporangiaceae</taxon>
        <taxon>Planomonospora</taxon>
    </lineage>
</organism>
<dbReference type="Pfam" id="PF00589">
    <property type="entry name" value="Phage_integrase"/>
    <property type="match status" value="1"/>
</dbReference>
<evidence type="ECO:0000256" key="1">
    <source>
        <dbReference type="ARBA" id="ARBA00023172"/>
    </source>
</evidence>
<dbReference type="InterPro" id="IPR052925">
    <property type="entry name" value="Phage_Integrase-like_Recomb"/>
</dbReference>
<dbReference type="InterPro" id="IPR011010">
    <property type="entry name" value="DNA_brk_join_enz"/>
</dbReference>
<keyword evidence="1" id="KW-0233">DNA recombination</keyword>
<comment type="caution">
    <text evidence="3">The sequence shown here is derived from an EMBL/GenBank/DDBJ whole genome shotgun (WGS) entry which is preliminary data.</text>
</comment>
<proteinExistence type="predicted"/>
<dbReference type="Proteomes" id="UP000562352">
    <property type="component" value="Unassembled WGS sequence"/>
</dbReference>
<dbReference type="InterPro" id="IPR013762">
    <property type="entry name" value="Integrase-like_cat_sf"/>
</dbReference>
<evidence type="ECO:0000313" key="3">
    <source>
        <dbReference type="EMBL" id="MBB5967315.1"/>
    </source>
</evidence>
<accession>A0A841DGT5</accession>
<dbReference type="GO" id="GO:0003677">
    <property type="term" value="F:DNA binding"/>
    <property type="evidence" value="ECO:0007669"/>
    <property type="project" value="InterPro"/>
</dbReference>
<dbReference type="EMBL" id="JACHJJ010000031">
    <property type="protein sequence ID" value="MBB5967315.1"/>
    <property type="molecule type" value="Genomic_DNA"/>
</dbReference>
<dbReference type="InterPro" id="IPR002104">
    <property type="entry name" value="Integrase_catalytic"/>
</dbReference>
<dbReference type="AlphaFoldDB" id="A0A841DGT5"/>
<keyword evidence="4" id="KW-1185">Reference proteome</keyword>
<dbReference type="GO" id="GO:0015074">
    <property type="term" value="P:DNA integration"/>
    <property type="evidence" value="ECO:0007669"/>
    <property type="project" value="InterPro"/>
</dbReference>
<sequence length="177" mass="18475">MGRRSELVALNIADLAVTADGLEVHIATSKTDQDARGETVAVPYGSHPQTCPVRVLQAWLTLLAERDIGSGALLRPIDRHDRLATAGRAGRGTGERLTAQSINLIVKRAAAAAQLPDAETYSAHSLRAGGATAAAKAGAPMSAITAHGRWAEGSPVVAGYIRQADKWNDNPLRGVGL</sequence>
<evidence type="ECO:0000313" key="4">
    <source>
        <dbReference type="Proteomes" id="UP000562352"/>
    </source>
</evidence>
<dbReference type="GO" id="GO:0006310">
    <property type="term" value="P:DNA recombination"/>
    <property type="evidence" value="ECO:0007669"/>
    <property type="project" value="UniProtKB-KW"/>
</dbReference>
<feature type="domain" description="Tyr recombinase" evidence="2">
    <location>
        <begin position="1"/>
        <end position="173"/>
    </location>
</feature>
<evidence type="ECO:0000259" key="2">
    <source>
        <dbReference type="PROSITE" id="PS51898"/>
    </source>
</evidence>
<gene>
    <name evidence="3" type="ORF">FHS22_006617</name>
</gene>
<dbReference type="PROSITE" id="PS51898">
    <property type="entry name" value="TYR_RECOMBINASE"/>
    <property type="match status" value="1"/>
</dbReference>
<dbReference type="SUPFAM" id="SSF56349">
    <property type="entry name" value="DNA breaking-rejoining enzymes"/>
    <property type="match status" value="1"/>
</dbReference>
<protein>
    <submittedName>
        <fullName evidence="3">Integrase</fullName>
    </submittedName>
</protein>
<reference evidence="3 4" key="1">
    <citation type="submission" date="2020-08" db="EMBL/GenBank/DDBJ databases">
        <title>Genomic Encyclopedia of Type Strains, Phase III (KMG-III): the genomes of soil and plant-associated and newly described type strains.</title>
        <authorList>
            <person name="Whitman W."/>
        </authorList>
    </citation>
    <scope>NUCLEOTIDE SEQUENCE [LARGE SCALE GENOMIC DNA]</scope>
    <source>
        <strain evidence="3 4">CECT 3303</strain>
    </source>
</reference>
<name>A0A841DGT5_PLAVE</name>
<dbReference type="PANTHER" id="PTHR34605:SF4">
    <property type="entry name" value="DNA ADENINE METHYLTRANSFERASE"/>
    <property type="match status" value="1"/>
</dbReference>
<dbReference type="RefSeq" id="WP_184948039.1">
    <property type="nucleotide sequence ID" value="NZ_BAAAWZ010000005.1"/>
</dbReference>
<dbReference type="PANTHER" id="PTHR34605">
    <property type="entry name" value="PHAGE_INTEGRASE DOMAIN-CONTAINING PROTEIN"/>
    <property type="match status" value="1"/>
</dbReference>
<dbReference type="Gene3D" id="1.10.443.10">
    <property type="entry name" value="Intergrase catalytic core"/>
    <property type="match status" value="1"/>
</dbReference>